<reference evidence="2" key="1">
    <citation type="submission" date="2019-11" db="EMBL/GenBank/DDBJ databases">
        <authorList>
            <person name="Feng L."/>
        </authorList>
    </citation>
    <scope>NUCLEOTIDE SEQUENCE</scope>
    <source>
        <strain evidence="2">CnexileLFYP112</strain>
    </source>
</reference>
<protein>
    <recommendedName>
        <fullName evidence="3">Lipoprotein</fullName>
    </recommendedName>
</protein>
<dbReference type="AlphaFoldDB" id="A0A6N2SS10"/>
<feature type="signal peptide" evidence="1">
    <location>
        <begin position="1"/>
        <end position="25"/>
    </location>
</feature>
<feature type="chain" id="PRO_5038612974" description="Lipoprotein" evidence="1">
    <location>
        <begin position="26"/>
        <end position="273"/>
    </location>
</feature>
<dbReference type="InterPro" id="IPR047676">
    <property type="entry name" value="FxLYD_dom"/>
</dbReference>
<evidence type="ECO:0000313" key="2">
    <source>
        <dbReference type="EMBL" id="VYS94971.1"/>
    </source>
</evidence>
<dbReference type="NCBIfam" id="NF038353">
    <property type="entry name" value="FxLYD_dom"/>
    <property type="match status" value="1"/>
</dbReference>
<gene>
    <name evidence="2" type="ORF">CNLFYP112_01413</name>
</gene>
<evidence type="ECO:0000256" key="1">
    <source>
        <dbReference type="SAM" id="SignalP"/>
    </source>
</evidence>
<dbReference type="EMBL" id="CACRTG010000008">
    <property type="protein sequence ID" value="VYS94971.1"/>
    <property type="molecule type" value="Genomic_DNA"/>
</dbReference>
<evidence type="ECO:0008006" key="3">
    <source>
        <dbReference type="Google" id="ProtNLM"/>
    </source>
</evidence>
<keyword evidence="1" id="KW-0732">Signal</keyword>
<proteinExistence type="predicted"/>
<accession>A0A6N2SS10</accession>
<name>A0A6N2SS10_9FIRM</name>
<organism evidence="2">
    <name type="scientific">[Clostridium] nexile</name>
    <dbReference type="NCBI Taxonomy" id="29361"/>
    <lineage>
        <taxon>Bacteria</taxon>
        <taxon>Bacillati</taxon>
        <taxon>Bacillota</taxon>
        <taxon>Clostridia</taxon>
        <taxon>Lachnospirales</taxon>
        <taxon>Lachnospiraceae</taxon>
        <taxon>Tyzzerella</taxon>
    </lineage>
</organism>
<sequence>MQKKLKKIFIGAMCFLLLLANGCSKQEKPEETEPQYADKKFVTDMSIGLQERWKLTDADEQKEGYDEIYVDSKEYQDMMLSYIGAELDKIEKYSEEKFEDKKLQEMALKYINLLQKHKEICSYMTVDYERYEEEFTPVYDERSKVIKTMVDDYGMTVDEKYQDTLNDFITNSQLVTEQENTVAAVENMLKGIQFQVVEDDGYGWKTYQAVVENTTGIDFDNFSINVNLLNADGIIVETAYDQVSGFKAGAKVQFEFGTDKEFASTEVTGDWWE</sequence>